<feature type="coiled-coil region" evidence="1">
    <location>
        <begin position="637"/>
        <end position="671"/>
    </location>
</feature>
<dbReference type="GO" id="GO:0005737">
    <property type="term" value="C:cytoplasm"/>
    <property type="evidence" value="ECO:0007669"/>
    <property type="project" value="TreeGrafter"/>
</dbReference>
<sequence>MSESCKEKQTKLKFTLPSSEKAPEVEVLFAQEQKDNEINHDESIFLDPNHPLLEHFQKSLKHHLEKQIVHLKNEVLELEAGAKMKKVSREQLGLETYEAQQTVNKQQKELEMCISELDQICAATEQLEYQLEEDKNTLAQKRLEVLEAEKKELRLRTEVESMNLLVQQMKNLEEDTESELIINQRVFEKSKKDKSQLIEEKRQLDTIIFKLMTETWRLEEELEIMDMQIRVKEEERETLAEAVVNSNIDLETIASEHRCLLHSWNSLVVAISHRDKGYMSSKEELHKLQEEIRAVVAETEQTKKLCHQEMLSNERLTDFKLRLEAEIDSNTHSVEIENKKRFELESEMEQTQALIDQTELDIKKLASENANKHGELSALTNEFEKLGNQKVTLDNNVLKMLEDQITNDKAAKYLHKLVKKTKEKNRSLEISLAKIENTNSRSLMDIEAQKGENEEIERFCHALVKQANSLEDELKVYQKEEERLKFWASKKQRDMDILTDKLGKAIDKQGGSEVSPEEMKIFALQKNIEEIQEATKKLRKFWLRQQGFVVNLSEQRQNQINDFNMLKKQLQLLTQKNLKINDELENYRKQEGNLSRSIVILQNKIILMNEQINKKKDSKIIMEKDTDTLQFDYSGKLHDAEMESLKIEADIADIEQDKVDISKELIDTNREALAWEKKIHMAVKTKRDMDKEKGEGGEVGNMKAEIHRMHVRFGQLKKAQDKLIHDLDHCVSRRDAIITSNEAREKREKGASEKTRLNFQRKLEDMRNNLKQMEVGTLNKRIEAANDEEKHLMKEIAITQQDTDFSKRKIETLKGKIEETKTDRQRVHSVHFVTIKIVALFSESGVACPKAEKAKGVF</sequence>
<feature type="coiled-coil region" evidence="1">
    <location>
        <begin position="278"/>
        <end position="305"/>
    </location>
</feature>
<name>A0AAN7V9P0_9COLE</name>
<dbReference type="InterPro" id="IPR037386">
    <property type="entry name" value="CCDC40"/>
</dbReference>
<protein>
    <recommendedName>
        <fullName evidence="4">Coiled-coil domain-containing protein 40</fullName>
    </recommendedName>
</protein>
<feature type="coiled-coil region" evidence="1">
    <location>
        <begin position="124"/>
        <end position="175"/>
    </location>
</feature>
<organism evidence="2 3">
    <name type="scientific">Pyrocoelia pectoralis</name>
    <dbReference type="NCBI Taxonomy" id="417401"/>
    <lineage>
        <taxon>Eukaryota</taxon>
        <taxon>Metazoa</taxon>
        <taxon>Ecdysozoa</taxon>
        <taxon>Arthropoda</taxon>
        <taxon>Hexapoda</taxon>
        <taxon>Insecta</taxon>
        <taxon>Pterygota</taxon>
        <taxon>Neoptera</taxon>
        <taxon>Endopterygota</taxon>
        <taxon>Coleoptera</taxon>
        <taxon>Polyphaga</taxon>
        <taxon>Elateriformia</taxon>
        <taxon>Elateroidea</taxon>
        <taxon>Lampyridae</taxon>
        <taxon>Lampyrinae</taxon>
        <taxon>Pyrocoelia</taxon>
    </lineage>
</organism>
<keyword evidence="3" id="KW-1185">Reference proteome</keyword>
<gene>
    <name evidence="2" type="ORF">RI129_010048</name>
</gene>
<accession>A0AAN7V9P0</accession>
<dbReference type="GO" id="GO:0035082">
    <property type="term" value="P:axoneme assembly"/>
    <property type="evidence" value="ECO:0007669"/>
    <property type="project" value="InterPro"/>
</dbReference>
<feature type="coiled-coil region" evidence="1">
    <location>
        <begin position="756"/>
        <end position="802"/>
    </location>
</feature>
<dbReference type="Proteomes" id="UP001329430">
    <property type="component" value="Chromosome 7"/>
</dbReference>
<evidence type="ECO:0008006" key="4">
    <source>
        <dbReference type="Google" id="ProtNLM"/>
    </source>
</evidence>
<keyword evidence="1" id="KW-0175">Coiled coil</keyword>
<evidence type="ECO:0000313" key="2">
    <source>
        <dbReference type="EMBL" id="KAK5641501.1"/>
    </source>
</evidence>
<dbReference type="EMBL" id="JAVRBK010000007">
    <property type="protein sequence ID" value="KAK5641501.1"/>
    <property type="molecule type" value="Genomic_DNA"/>
</dbReference>
<evidence type="ECO:0000313" key="3">
    <source>
        <dbReference type="Proteomes" id="UP001329430"/>
    </source>
</evidence>
<reference evidence="2 3" key="1">
    <citation type="journal article" date="2024" name="Insects">
        <title>An Improved Chromosome-Level Genome Assembly of the Firefly Pyrocoelia pectoralis.</title>
        <authorList>
            <person name="Fu X."/>
            <person name="Meyer-Rochow V.B."/>
            <person name="Ballantyne L."/>
            <person name="Zhu X."/>
        </authorList>
    </citation>
    <scope>NUCLEOTIDE SEQUENCE [LARGE SCALE GENOMIC DNA]</scope>
    <source>
        <strain evidence="2">XCY_ONT2</strain>
    </source>
</reference>
<dbReference type="PANTHER" id="PTHR16275:SF8">
    <property type="entry name" value="COILED-COIL DOMAIN-CONTAINING PROTEIN 40"/>
    <property type="match status" value="1"/>
</dbReference>
<dbReference type="PANTHER" id="PTHR16275">
    <property type="entry name" value="COILED-COIL DOMAIN-CONTAINING PROTEIN 40"/>
    <property type="match status" value="1"/>
</dbReference>
<feature type="coiled-coil region" evidence="1">
    <location>
        <begin position="341"/>
        <end position="480"/>
    </location>
</feature>
<proteinExistence type="predicted"/>
<comment type="caution">
    <text evidence="2">The sequence shown here is derived from an EMBL/GenBank/DDBJ whole genome shotgun (WGS) entry which is preliminary data.</text>
</comment>
<dbReference type="AlphaFoldDB" id="A0AAN7V9P0"/>
<evidence type="ECO:0000256" key="1">
    <source>
        <dbReference type="SAM" id="Coils"/>
    </source>
</evidence>